<comment type="caution">
    <text evidence="1">The sequence shown here is derived from an EMBL/GenBank/DDBJ whole genome shotgun (WGS) entry which is preliminary data.</text>
</comment>
<dbReference type="Gene3D" id="3.90.228.10">
    <property type="match status" value="1"/>
</dbReference>
<dbReference type="OrthoDB" id="2419903at2759"/>
<dbReference type="SUPFAM" id="SSF56399">
    <property type="entry name" value="ADP-ribosylation"/>
    <property type="match status" value="1"/>
</dbReference>
<dbReference type="AlphaFoldDB" id="A0A9N9BU59"/>
<dbReference type="Proteomes" id="UP000789508">
    <property type="component" value="Unassembled WGS sequence"/>
</dbReference>
<proteinExistence type="predicted"/>
<sequence>MSNNQIYTRPDYGHPLHVDTNNFIHTFFGNTSLLRSQVNNTCANPSCTRPCYVELDGTQYTFCGKTCARSAANDSPSLPKCANCTKTVYVDSRGRRFPFCGLTCARAYNSSGQNCIRLECNRKAYLDPTDRTKSYSFCSKTCFWIDCSTLTQTKMTILSPNQIDYKNVSQRFNQKLPNSTIKAIFRLQMPKSMVVKHLALKNEMARTAGSADKITHRMFHGTKTSCDPLRLITSLTPSCASNCGVCGILREGNRGVHSKQGGGRMWFAKDSSVSLGYCDGKPVKTIFMVDVLAERKGDILIVSKDEETLPRFLLLFQ</sequence>
<evidence type="ECO:0000313" key="1">
    <source>
        <dbReference type="EMBL" id="CAG8581199.1"/>
    </source>
</evidence>
<name>A0A9N9BU59_9GLOM</name>
<gene>
    <name evidence="1" type="ORF">ALEPTO_LOCUS7268</name>
</gene>
<reference evidence="1" key="1">
    <citation type="submission" date="2021-06" db="EMBL/GenBank/DDBJ databases">
        <authorList>
            <person name="Kallberg Y."/>
            <person name="Tangrot J."/>
            <person name="Rosling A."/>
        </authorList>
    </citation>
    <scope>NUCLEOTIDE SEQUENCE</scope>
    <source>
        <strain evidence="1">FL130A</strain>
    </source>
</reference>
<dbReference type="EMBL" id="CAJVPS010003030">
    <property type="protein sequence ID" value="CAG8581199.1"/>
    <property type="molecule type" value="Genomic_DNA"/>
</dbReference>
<protein>
    <submittedName>
        <fullName evidence="1">12732_t:CDS:1</fullName>
    </submittedName>
</protein>
<evidence type="ECO:0000313" key="2">
    <source>
        <dbReference type="Proteomes" id="UP000789508"/>
    </source>
</evidence>
<accession>A0A9N9BU59</accession>
<organism evidence="1 2">
    <name type="scientific">Ambispora leptoticha</name>
    <dbReference type="NCBI Taxonomy" id="144679"/>
    <lineage>
        <taxon>Eukaryota</taxon>
        <taxon>Fungi</taxon>
        <taxon>Fungi incertae sedis</taxon>
        <taxon>Mucoromycota</taxon>
        <taxon>Glomeromycotina</taxon>
        <taxon>Glomeromycetes</taxon>
        <taxon>Archaeosporales</taxon>
        <taxon>Ambisporaceae</taxon>
        <taxon>Ambispora</taxon>
    </lineage>
</organism>
<keyword evidence="2" id="KW-1185">Reference proteome</keyword>